<feature type="compositionally biased region" description="Basic and acidic residues" evidence="1">
    <location>
        <begin position="13"/>
        <end position="26"/>
    </location>
</feature>
<evidence type="ECO:0000313" key="3">
    <source>
        <dbReference type="Proteomes" id="UP001280121"/>
    </source>
</evidence>
<protein>
    <submittedName>
        <fullName evidence="2">Uncharacterized protein</fullName>
    </submittedName>
</protein>
<feature type="region of interest" description="Disordered" evidence="1">
    <location>
        <begin position="1"/>
        <end position="26"/>
    </location>
</feature>
<gene>
    <name evidence="2" type="ORF">Ddye_011326</name>
</gene>
<evidence type="ECO:0000313" key="2">
    <source>
        <dbReference type="EMBL" id="KAK2651470.1"/>
    </source>
</evidence>
<accession>A0AAD9X2C3</accession>
<comment type="caution">
    <text evidence="2">The sequence shown here is derived from an EMBL/GenBank/DDBJ whole genome shotgun (WGS) entry which is preliminary data.</text>
</comment>
<keyword evidence="3" id="KW-1185">Reference proteome</keyword>
<reference evidence="2" key="1">
    <citation type="journal article" date="2023" name="Plant J.">
        <title>Genome sequences and population genomics provide insights into the demographic history, inbreeding, and mutation load of two 'living fossil' tree species of Dipteronia.</title>
        <authorList>
            <person name="Feng Y."/>
            <person name="Comes H.P."/>
            <person name="Chen J."/>
            <person name="Zhu S."/>
            <person name="Lu R."/>
            <person name="Zhang X."/>
            <person name="Li P."/>
            <person name="Qiu J."/>
            <person name="Olsen K.M."/>
            <person name="Qiu Y."/>
        </authorList>
    </citation>
    <scope>NUCLEOTIDE SEQUENCE</scope>
    <source>
        <strain evidence="2">KIB01</strain>
    </source>
</reference>
<dbReference type="AlphaFoldDB" id="A0AAD9X2C3"/>
<dbReference type="Proteomes" id="UP001280121">
    <property type="component" value="Unassembled WGS sequence"/>
</dbReference>
<name>A0AAD9X2C3_9ROSI</name>
<dbReference type="EMBL" id="JANJYI010000004">
    <property type="protein sequence ID" value="KAK2651470.1"/>
    <property type="molecule type" value="Genomic_DNA"/>
</dbReference>
<sequence length="71" mass="8112">MQEVIMLPHKQSSSKDHLKKERKKENAKEYMEVKALAKVPVVDFSKEALIPGSNSWLSACNEVRHALEEYG</sequence>
<organism evidence="2 3">
    <name type="scientific">Dipteronia dyeriana</name>
    <dbReference type="NCBI Taxonomy" id="168575"/>
    <lineage>
        <taxon>Eukaryota</taxon>
        <taxon>Viridiplantae</taxon>
        <taxon>Streptophyta</taxon>
        <taxon>Embryophyta</taxon>
        <taxon>Tracheophyta</taxon>
        <taxon>Spermatophyta</taxon>
        <taxon>Magnoliopsida</taxon>
        <taxon>eudicotyledons</taxon>
        <taxon>Gunneridae</taxon>
        <taxon>Pentapetalae</taxon>
        <taxon>rosids</taxon>
        <taxon>malvids</taxon>
        <taxon>Sapindales</taxon>
        <taxon>Sapindaceae</taxon>
        <taxon>Hippocastanoideae</taxon>
        <taxon>Acereae</taxon>
        <taxon>Dipteronia</taxon>
    </lineage>
</organism>
<proteinExistence type="predicted"/>
<evidence type="ECO:0000256" key="1">
    <source>
        <dbReference type="SAM" id="MobiDB-lite"/>
    </source>
</evidence>